<organism evidence="1 2">
    <name type="scientific">Stigmatella aurantiaca</name>
    <dbReference type="NCBI Taxonomy" id="41"/>
    <lineage>
        <taxon>Bacteria</taxon>
        <taxon>Pseudomonadati</taxon>
        <taxon>Myxococcota</taxon>
        <taxon>Myxococcia</taxon>
        <taxon>Myxococcales</taxon>
        <taxon>Cystobacterineae</taxon>
        <taxon>Archangiaceae</taxon>
        <taxon>Stigmatella</taxon>
    </lineage>
</organism>
<dbReference type="RefSeq" id="WP_075009642.1">
    <property type="nucleotide sequence ID" value="NZ_FOAP01000018.1"/>
</dbReference>
<evidence type="ECO:0000313" key="2">
    <source>
        <dbReference type="Proteomes" id="UP000182719"/>
    </source>
</evidence>
<dbReference type="EMBL" id="FOAP01000018">
    <property type="protein sequence ID" value="SEM55961.1"/>
    <property type="molecule type" value="Genomic_DNA"/>
</dbReference>
<dbReference type="OrthoDB" id="3536267at2"/>
<dbReference type="AlphaFoldDB" id="A0A1H7ZCK5"/>
<dbReference type="Proteomes" id="UP000182719">
    <property type="component" value="Unassembled WGS sequence"/>
</dbReference>
<sequence>MSQQPAVCRMVPYKLSTQDVINILEARHANLRLGGNHPKEGDVVPLVMVRIWPDEYGQGVPCVNGQLLLDANHTHWVTSVREGA</sequence>
<accession>A0A1H7ZCK5</accession>
<gene>
    <name evidence="1" type="ORF">SAMN05444354_118159</name>
</gene>
<evidence type="ECO:0000313" key="1">
    <source>
        <dbReference type="EMBL" id="SEM55961.1"/>
    </source>
</evidence>
<keyword evidence="2" id="KW-1185">Reference proteome</keyword>
<name>A0A1H7ZCK5_STIAU</name>
<protein>
    <submittedName>
        <fullName evidence="1">Uncharacterized protein</fullName>
    </submittedName>
</protein>
<reference evidence="2" key="1">
    <citation type="submission" date="2016-10" db="EMBL/GenBank/DDBJ databases">
        <authorList>
            <person name="Varghese N."/>
            <person name="Submissions S."/>
        </authorList>
    </citation>
    <scope>NUCLEOTIDE SEQUENCE [LARGE SCALE GENOMIC DNA]</scope>
    <source>
        <strain evidence="2">DSM 17044</strain>
    </source>
</reference>
<proteinExistence type="predicted"/>